<dbReference type="Proteomes" id="UP000294134">
    <property type="component" value="Segment"/>
</dbReference>
<evidence type="ECO:0000313" key="3">
    <source>
        <dbReference type="Proteomes" id="UP000294134"/>
    </source>
</evidence>
<gene>
    <name evidence="2" type="ORF">PSA21_236</name>
</gene>
<evidence type="ECO:0000313" key="2">
    <source>
        <dbReference type="EMBL" id="QBJ02762.1"/>
    </source>
</evidence>
<evidence type="ECO:0000256" key="1">
    <source>
        <dbReference type="SAM" id="MobiDB-lite"/>
    </source>
</evidence>
<accession>A0A481W504</accession>
<protein>
    <submittedName>
        <fullName evidence="2">Uncharacterized protein</fullName>
    </submittedName>
</protein>
<feature type="region of interest" description="Disordered" evidence="1">
    <location>
        <begin position="125"/>
        <end position="151"/>
    </location>
</feature>
<sequence length="151" mass="17192">MKAVLITGNPKYINNEVARSYYREITEFLQEHGVDVVTDPGADYTCPPHADFYIGHSRGAGRFRCVEDTEQRNDFLMFGDPDGYIHPVDLAWQEANPPKPGRFNPPPVEHFEFYPEQQQAILNKIQELKHKTTPSNGTRQSPGLGRPRPRG</sequence>
<name>A0A481W504_9CAUD</name>
<proteinExistence type="predicted"/>
<reference evidence="2 3" key="1">
    <citation type="submission" date="2019-02" db="EMBL/GenBank/DDBJ databases">
        <authorList>
            <person name="Frampton R.A."/>
            <person name="Wojtus J.K."/>
            <person name="Fineran P.C."/>
            <person name="Hendrickson H.L."/>
        </authorList>
    </citation>
    <scope>NUCLEOTIDE SEQUENCE [LARGE SCALE GENOMIC DNA]</scope>
</reference>
<keyword evidence="3" id="KW-1185">Reference proteome</keyword>
<organism evidence="2 3">
    <name type="scientific">Pseudomonas phage Psa21</name>
    <dbReference type="NCBI Taxonomy" id="2530023"/>
    <lineage>
        <taxon>Viruses</taxon>
        <taxon>Duplodnaviria</taxon>
        <taxon>Heunggongvirae</taxon>
        <taxon>Uroviricota</taxon>
        <taxon>Caudoviricetes</taxon>
        <taxon>Chimalliviridae</taxon>
        <taxon>Tepukevirus</taxon>
        <taxon>Tepukevirus Psa21</taxon>
    </lineage>
</organism>
<dbReference type="EMBL" id="MK552327">
    <property type="protein sequence ID" value="QBJ02762.1"/>
    <property type="molecule type" value="Genomic_DNA"/>
</dbReference>